<evidence type="ECO:0000313" key="7">
    <source>
        <dbReference type="EMBL" id="KAK8498347.1"/>
    </source>
</evidence>
<evidence type="ECO:0000256" key="6">
    <source>
        <dbReference type="ARBA" id="ARBA00030350"/>
    </source>
</evidence>
<comment type="caution">
    <text evidence="7">The sequence shown here is derived from an EMBL/GenBank/DDBJ whole genome shotgun (WGS) entry which is preliminary data.</text>
</comment>
<proteinExistence type="inferred from homology"/>
<evidence type="ECO:0000256" key="2">
    <source>
        <dbReference type="ARBA" id="ARBA00022676"/>
    </source>
</evidence>
<evidence type="ECO:0000313" key="8">
    <source>
        <dbReference type="Proteomes" id="UP001472677"/>
    </source>
</evidence>
<keyword evidence="2" id="KW-0328">Glycosyltransferase</keyword>
<dbReference type="EMBL" id="JBBPBM010000268">
    <property type="protein sequence ID" value="KAK8498347.1"/>
    <property type="molecule type" value="Genomic_DNA"/>
</dbReference>
<evidence type="ECO:0000256" key="1">
    <source>
        <dbReference type="ARBA" id="ARBA00007737"/>
    </source>
</evidence>
<accession>A0ABR2AXB8</accession>
<gene>
    <name evidence="7" type="ORF">V6N12_074937</name>
</gene>
<keyword evidence="3" id="KW-0808">Transferase</keyword>
<keyword evidence="5" id="KW-0119">Carbohydrate metabolism</keyword>
<dbReference type="Pfam" id="PF10250">
    <property type="entry name" value="O-FucT"/>
    <property type="match status" value="1"/>
</dbReference>
<organism evidence="7 8">
    <name type="scientific">Hibiscus sabdariffa</name>
    <name type="common">roselle</name>
    <dbReference type="NCBI Taxonomy" id="183260"/>
    <lineage>
        <taxon>Eukaryota</taxon>
        <taxon>Viridiplantae</taxon>
        <taxon>Streptophyta</taxon>
        <taxon>Embryophyta</taxon>
        <taxon>Tracheophyta</taxon>
        <taxon>Spermatophyta</taxon>
        <taxon>Magnoliopsida</taxon>
        <taxon>eudicotyledons</taxon>
        <taxon>Gunneridae</taxon>
        <taxon>Pentapetalae</taxon>
        <taxon>rosids</taxon>
        <taxon>malvids</taxon>
        <taxon>Malvales</taxon>
        <taxon>Malvaceae</taxon>
        <taxon>Malvoideae</taxon>
        <taxon>Hibiscus</taxon>
    </lineage>
</organism>
<keyword evidence="8" id="KW-1185">Reference proteome</keyword>
<comment type="similarity">
    <text evidence="1">Belongs to the glycosyltransferase GT106 family.</text>
</comment>
<evidence type="ECO:0000256" key="3">
    <source>
        <dbReference type="ARBA" id="ARBA00022679"/>
    </source>
</evidence>
<sequence length="203" mass="23300">MDQFRMYQNIIDVAVVACILNLTHVVRKLEQKSLWKDTNNFSEIFGVDWLISYLSKDVKIIKKLPKGEMRSWTPYNVRVPRKCSASEVPLTLKEAGLMLSALGYGSNAHIYVASNEVCEREKTLRVQREFEVQVWRSFGLYWKGLKDNSMLHRVGSEHVYSKVWIVVSMATFNDGLRLLSYGLRSLKLIDVKEGMTTMGIAMG</sequence>
<evidence type="ECO:0000256" key="5">
    <source>
        <dbReference type="ARBA" id="ARBA00023277"/>
    </source>
</evidence>
<dbReference type="Proteomes" id="UP001472677">
    <property type="component" value="Unassembled WGS sequence"/>
</dbReference>
<name>A0ABR2AXB8_9ROSI</name>
<reference evidence="7 8" key="1">
    <citation type="journal article" date="2024" name="G3 (Bethesda)">
        <title>Genome assembly of Hibiscus sabdariffa L. provides insights into metabolisms of medicinal natural products.</title>
        <authorList>
            <person name="Kim T."/>
        </authorList>
    </citation>
    <scope>NUCLEOTIDE SEQUENCE [LARGE SCALE GENOMIC DNA]</scope>
    <source>
        <strain evidence="7">TK-2024</strain>
        <tissue evidence="7">Old leaves</tissue>
    </source>
</reference>
<keyword evidence="4" id="KW-0294">Fucose metabolism</keyword>
<dbReference type="PANTHER" id="PTHR31818:SF1">
    <property type="entry name" value="O-FUCOSYLTRANSFERASE 16"/>
    <property type="match status" value="1"/>
</dbReference>
<dbReference type="PANTHER" id="PTHR31818">
    <property type="entry name" value="O-FUCOSYLTRANSFERASE 16"/>
    <property type="match status" value="1"/>
</dbReference>
<evidence type="ECO:0000256" key="4">
    <source>
        <dbReference type="ARBA" id="ARBA00023253"/>
    </source>
</evidence>
<protein>
    <recommendedName>
        <fullName evidence="6">O-fucosyltransferase family protein</fullName>
    </recommendedName>
</protein>
<dbReference type="InterPro" id="IPR019378">
    <property type="entry name" value="GDP-Fuc_O-FucTrfase"/>
</dbReference>